<keyword evidence="2" id="KW-1185">Reference proteome</keyword>
<proteinExistence type="predicted"/>
<dbReference type="EMBL" id="KN714745">
    <property type="protein sequence ID" value="KUI60193.1"/>
    <property type="molecule type" value="Genomic_DNA"/>
</dbReference>
<accession>A0A194V8I4</accession>
<sequence length="170" mass="19066">MARDSMKFFDDSAGGLTSSRYQQWKQVYILSSRRDRGKTWGPSGCGRPGASISTYRIRICIPIVNFGKLDKTPHSCESPAEVHLWELCSCRTFGTLDFLHTRVKARILYPENLERWKELAELDNSPDGNTSVRKLEATDLAISLLGIGQTSTGYVFPSFLGLQETNDLAQ</sequence>
<dbReference type="Proteomes" id="UP000078576">
    <property type="component" value="Unassembled WGS sequence"/>
</dbReference>
<name>A0A194V8I4_CYTMA</name>
<organism evidence="1 2">
    <name type="scientific">Cytospora mali</name>
    <name type="common">Apple Valsa canker fungus</name>
    <name type="synonym">Valsa mali</name>
    <dbReference type="NCBI Taxonomy" id="578113"/>
    <lineage>
        <taxon>Eukaryota</taxon>
        <taxon>Fungi</taxon>
        <taxon>Dikarya</taxon>
        <taxon>Ascomycota</taxon>
        <taxon>Pezizomycotina</taxon>
        <taxon>Sordariomycetes</taxon>
        <taxon>Sordariomycetidae</taxon>
        <taxon>Diaporthales</taxon>
        <taxon>Cytosporaceae</taxon>
        <taxon>Cytospora</taxon>
    </lineage>
</organism>
<protein>
    <submittedName>
        <fullName evidence="1">Uncharacterized protein</fullName>
    </submittedName>
</protein>
<reference evidence="2" key="1">
    <citation type="submission" date="2014-12" db="EMBL/GenBank/DDBJ databases">
        <title>Genome Sequence of Valsa Canker Pathogens Uncovers a Specific Adaption of Colonization on Woody Bark.</title>
        <authorList>
            <person name="Yin Z."/>
            <person name="Liu H."/>
            <person name="Gao X."/>
            <person name="Li Z."/>
            <person name="Song N."/>
            <person name="Ke X."/>
            <person name="Dai Q."/>
            <person name="Wu Y."/>
            <person name="Sun Y."/>
            <person name="Xu J.-R."/>
            <person name="Kang Z.K."/>
            <person name="Wang L."/>
            <person name="Huang L."/>
        </authorList>
    </citation>
    <scope>NUCLEOTIDE SEQUENCE [LARGE SCALE GENOMIC DNA]</scope>
    <source>
        <strain evidence="2">SXYL134</strain>
    </source>
</reference>
<evidence type="ECO:0000313" key="1">
    <source>
        <dbReference type="EMBL" id="KUI60193.1"/>
    </source>
</evidence>
<dbReference type="AlphaFoldDB" id="A0A194V8I4"/>
<gene>
    <name evidence="1" type="ORF">VP1G_11098</name>
</gene>
<evidence type="ECO:0000313" key="2">
    <source>
        <dbReference type="Proteomes" id="UP000078576"/>
    </source>
</evidence>